<proteinExistence type="predicted"/>
<keyword evidence="3" id="KW-1185">Reference proteome</keyword>
<evidence type="ECO:0000313" key="3">
    <source>
        <dbReference type="Proteomes" id="UP000075670"/>
    </source>
</evidence>
<dbReference type="Gene3D" id="3.90.1570.10">
    <property type="entry name" value="tt1808, chain A"/>
    <property type="match status" value="1"/>
</dbReference>
<name>A0A151AYR1_9FIRM</name>
<protein>
    <recommendedName>
        <fullName evidence="1">Putative restriction endonuclease domain-containing protein</fullName>
    </recommendedName>
</protein>
<dbReference type="Pfam" id="PF05685">
    <property type="entry name" value="Uma2"/>
    <property type="match status" value="1"/>
</dbReference>
<evidence type="ECO:0000259" key="1">
    <source>
        <dbReference type="Pfam" id="PF05685"/>
    </source>
</evidence>
<feature type="domain" description="Putative restriction endonuclease" evidence="1">
    <location>
        <begin position="32"/>
        <end position="200"/>
    </location>
</feature>
<dbReference type="InterPro" id="IPR011335">
    <property type="entry name" value="Restrct_endonuc-II-like"/>
</dbReference>
<dbReference type="InterPro" id="IPR008538">
    <property type="entry name" value="Uma2"/>
</dbReference>
<dbReference type="PANTHER" id="PTHR34107:SF4">
    <property type="entry name" value="SLL1222 PROTEIN"/>
    <property type="match status" value="1"/>
</dbReference>
<dbReference type="EMBL" id="LTBC01000003">
    <property type="protein sequence ID" value="KYH32693.1"/>
    <property type="molecule type" value="Genomic_DNA"/>
</dbReference>
<comment type="caution">
    <text evidence="2">The sequence shown here is derived from an EMBL/GenBank/DDBJ whole genome shotgun (WGS) entry which is preliminary data.</text>
</comment>
<accession>A0A151AYR1</accession>
<dbReference type="Proteomes" id="UP000075670">
    <property type="component" value="Unassembled WGS sequence"/>
</dbReference>
<dbReference type="AlphaFoldDB" id="A0A151AYR1"/>
<reference evidence="2 3" key="1">
    <citation type="submission" date="2016-02" db="EMBL/GenBank/DDBJ databases">
        <title>Genome sequence of Moorella mulderi DSM 14980.</title>
        <authorList>
            <person name="Poehlein A."/>
            <person name="Daniel R."/>
        </authorList>
    </citation>
    <scope>NUCLEOTIDE SEQUENCE [LARGE SCALE GENOMIC DNA]</scope>
    <source>
        <strain evidence="2 3">DSM 14980</strain>
    </source>
</reference>
<dbReference type="CDD" id="cd06260">
    <property type="entry name" value="DUF820-like"/>
    <property type="match status" value="1"/>
</dbReference>
<dbReference type="InterPro" id="IPR012296">
    <property type="entry name" value="Nuclease_put_TT1808"/>
</dbReference>
<dbReference type="PANTHER" id="PTHR34107">
    <property type="entry name" value="SLL0198 PROTEIN-RELATED"/>
    <property type="match status" value="1"/>
</dbReference>
<gene>
    <name evidence="2" type="ORF">MOMUL_12950</name>
</gene>
<evidence type="ECO:0000313" key="2">
    <source>
        <dbReference type="EMBL" id="KYH32693.1"/>
    </source>
</evidence>
<dbReference type="RefSeq" id="WP_062283004.1">
    <property type="nucleotide sequence ID" value="NZ_LTBC01000003.1"/>
</dbReference>
<dbReference type="OrthoDB" id="9808428at2"/>
<dbReference type="SUPFAM" id="SSF52980">
    <property type="entry name" value="Restriction endonuclease-like"/>
    <property type="match status" value="1"/>
</dbReference>
<dbReference type="PATRIC" id="fig|1122241.3.peg.1360"/>
<sequence>MSQQDNHNLLKEACTQYAVADARPLPPGKMTFEQFLTWADEDTLAEWVEGEVVLMTPASLNHQRLAGFLIVILREFVTTHDLGEVLFAPFLVRLPDPLKCAREPDLIFVSKERLHLLKPTYMDGAPDLIIEITSPESLERDRNIKFKEYEQAGVKEYWLIHPDTRQAEFFQLQDGRYWKIQPGEDGVYCSRVLPGFRLNLNKLWEEIQ</sequence>
<organism evidence="2 3">
    <name type="scientific">Moorella mulderi DSM 14980</name>
    <dbReference type="NCBI Taxonomy" id="1122241"/>
    <lineage>
        <taxon>Bacteria</taxon>
        <taxon>Bacillati</taxon>
        <taxon>Bacillota</taxon>
        <taxon>Clostridia</taxon>
        <taxon>Neomoorellales</taxon>
        <taxon>Neomoorellaceae</taxon>
        <taxon>Neomoorella</taxon>
    </lineage>
</organism>